<reference evidence="3" key="1">
    <citation type="submission" date="2017-04" db="EMBL/GenBank/DDBJ databases">
        <authorList>
            <person name="Varghese N."/>
            <person name="Submissions S."/>
        </authorList>
    </citation>
    <scope>NUCLEOTIDE SEQUENCE [LARGE SCALE GENOMIC DNA]</scope>
    <source>
        <strain evidence="3">DSM 9293</strain>
    </source>
</reference>
<organism evidence="2 3">
    <name type="scientific">Sulfobacillus thermosulfidooxidans (strain DSM 9293 / VKM B-1269 / AT-1)</name>
    <dbReference type="NCBI Taxonomy" id="929705"/>
    <lineage>
        <taxon>Bacteria</taxon>
        <taxon>Bacillati</taxon>
        <taxon>Bacillota</taxon>
        <taxon>Clostridia</taxon>
        <taxon>Eubacteriales</taxon>
        <taxon>Clostridiales Family XVII. Incertae Sedis</taxon>
        <taxon>Sulfobacillus</taxon>
    </lineage>
</organism>
<feature type="region of interest" description="Disordered" evidence="1">
    <location>
        <begin position="18"/>
        <end position="49"/>
    </location>
</feature>
<protein>
    <submittedName>
        <fullName evidence="2">Uncharacterized protein</fullName>
    </submittedName>
</protein>
<dbReference type="EMBL" id="FWWY01000002">
    <property type="protein sequence ID" value="SMC07955.1"/>
    <property type="molecule type" value="Genomic_DNA"/>
</dbReference>
<evidence type="ECO:0000256" key="1">
    <source>
        <dbReference type="SAM" id="MobiDB-lite"/>
    </source>
</evidence>
<proteinExistence type="predicted"/>
<dbReference type="Proteomes" id="UP000192660">
    <property type="component" value="Unassembled WGS sequence"/>
</dbReference>
<evidence type="ECO:0000313" key="3">
    <source>
        <dbReference type="Proteomes" id="UP000192660"/>
    </source>
</evidence>
<sequence>MMATGDAFEPRANHLLGQNFINPRPLPMPHTRVTVGCPRTSPTGPTSRIEAIGSRGLEAMPGMVTIL</sequence>
<gene>
    <name evidence="2" type="ORF">SAMN00768000_3548</name>
</gene>
<evidence type="ECO:0000313" key="2">
    <source>
        <dbReference type="EMBL" id="SMC07955.1"/>
    </source>
</evidence>
<dbReference type="AlphaFoldDB" id="A0A1W1WP18"/>
<keyword evidence="3" id="KW-1185">Reference proteome</keyword>
<name>A0A1W1WP18_SULTA</name>
<accession>A0A1W1WP18</accession>